<dbReference type="CDD" id="cd02651">
    <property type="entry name" value="nuc_hydro_IU_UC_XIUA"/>
    <property type="match status" value="1"/>
</dbReference>
<reference evidence="5" key="2">
    <citation type="submission" date="2017-05" db="EMBL/GenBank/DDBJ databases">
        <authorList>
            <consortium name="The Broad Institute Genomics Platform"/>
            <consortium name="The Broad Institute Genomic Center for Infectious Diseases"/>
            <person name="Earl A."/>
            <person name="Manson A."/>
            <person name="Schwartman J."/>
            <person name="Gilmore M."/>
            <person name="Abouelleil A."/>
            <person name="Cao P."/>
            <person name="Chapman S."/>
            <person name="Cusick C."/>
            <person name="Shea T."/>
            <person name="Young S."/>
            <person name="Neafsey D."/>
            <person name="Nusbaum C."/>
            <person name="Birren B."/>
        </authorList>
    </citation>
    <scope>NUCLEOTIDE SEQUENCE</scope>
    <source>
        <strain evidence="5">9D6_DIV0238</strain>
    </source>
</reference>
<dbReference type="PANTHER" id="PTHR12304:SF4">
    <property type="entry name" value="URIDINE NUCLEOSIDASE"/>
    <property type="match status" value="1"/>
</dbReference>
<dbReference type="InterPro" id="IPR036452">
    <property type="entry name" value="Ribo_hydro-like"/>
</dbReference>
<evidence type="ECO:0000313" key="6">
    <source>
        <dbReference type="Proteomes" id="UP000196151"/>
    </source>
</evidence>
<dbReference type="GO" id="GO:0006152">
    <property type="term" value="P:purine nucleoside catabolic process"/>
    <property type="evidence" value="ECO:0007669"/>
    <property type="project" value="TreeGrafter"/>
</dbReference>
<dbReference type="Gene3D" id="3.90.245.10">
    <property type="entry name" value="Ribonucleoside hydrolase-like"/>
    <property type="match status" value="1"/>
</dbReference>
<dbReference type="RefSeq" id="WP_087639689.1">
    <property type="nucleotide sequence ID" value="NZ_CP147246.1"/>
</dbReference>
<sequence length="317" mass="34472">MAKQKIILDCDPGHDDALALLMALASDKVELIGITTSAGNQLPEKTFDNTRKLLALANREDIPVAMGALKPLRRELIIADDVHGESGLDGAELPEPTAAAEKISGNDLLAKLLRESDEKVTIIATGPLTNIAIFLLSHPELKEKIELISFMGGACFGGNITPHAEFNIYVDPEAADIVVKSGVPTAMFGLDVTLKAQLFEEDIQEIRAIGNPVARTMADLLDFFNLTTTVPFLAEEGHIEGIHMHDPCAMAYVIDPSLFKVLPMHVEVETSETLALGSTVVDYDDLFKKEKNVLVGFDIDLPKFKALVIDTMSYFSK</sequence>
<accession>A0A200JDW2</accession>
<evidence type="ECO:0000313" key="4">
    <source>
        <dbReference type="EMBL" id="OUZ35041.1"/>
    </source>
</evidence>
<feature type="domain" description="Inosine/uridine-preferring nucleoside hydrolase" evidence="3">
    <location>
        <begin position="6"/>
        <end position="305"/>
    </location>
</feature>
<gene>
    <name evidence="4" type="ORF">A5889_000516</name>
    <name evidence="5" type="ORF">A5889_003108</name>
</gene>
<dbReference type="OrthoDB" id="9797882at2"/>
<dbReference type="AlphaFoldDB" id="A0A200JDW2"/>
<evidence type="ECO:0000313" key="5">
    <source>
        <dbReference type="EMBL" id="WYJ95560.1"/>
    </source>
</evidence>
<keyword evidence="6" id="KW-1185">Reference proteome</keyword>
<organism evidence="4">
    <name type="scientific">Candidatus Enterococcus dunnyi</name>
    <dbReference type="NCBI Taxonomy" id="1834192"/>
    <lineage>
        <taxon>Bacteria</taxon>
        <taxon>Bacillati</taxon>
        <taxon>Bacillota</taxon>
        <taxon>Bacilli</taxon>
        <taxon>Lactobacillales</taxon>
        <taxon>Enterococcaceae</taxon>
        <taxon>Enterococcus</taxon>
    </lineage>
</organism>
<proteinExistence type="predicted"/>
<reference evidence="5" key="3">
    <citation type="submission" date="2024-03" db="EMBL/GenBank/DDBJ databases">
        <title>The Genome Sequence of Enterococcus sp. DIV0238c.</title>
        <authorList>
            <consortium name="The Broad Institute Genomics Platform"/>
            <consortium name="The Broad Institute Microbial Omics Core"/>
            <consortium name="The Broad Institute Genomic Center for Infectious Diseases"/>
            <person name="Earl A."/>
            <person name="Manson A."/>
            <person name="Gilmore M."/>
            <person name="Schwartman J."/>
            <person name="Shea T."/>
            <person name="Abouelleil A."/>
            <person name="Cao P."/>
            <person name="Chapman S."/>
            <person name="Cusick C."/>
            <person name="Young S."/>
            <person name="Neafsey D."/>
            <person name="Nusbaum C."/>
            <person name="Birren B."/>
        </authorList>
    </citation>
    <scope>NUCLEOTIDE SEQUENCE</scope>
    <source>
        <strain evidence="5">9D6_DIV0238</strain>
    </source>
</reference>
<evidence type="ECO:0000259" key="3">
    <source>
        <dbReference type="Pfam" id="PF01156"/>
    </source>
</evidence>
<dbReference type="GO" id="GO:0005829">
    <property type="term" value="C:cytosol"/>
    <property type="evidence" value="ECO:0007669"/>
    <property type="project" value="TreeGrafter"/>
</dbReference>
<evidence type="ECO:0000256" key="2">
    <source>
        <dbReference type="ARBA" id="ARBA00023295"/>
    </source>
</evidence>
<dbReference type="Proteomes" id="UP000196151">
    <property type="component" value="Chromosome"/>
</dbReference>
<dbReference type="GO" id="GO:0008477">
    <property type="term" value="F:purine nucleosidase activity"/>
    <property type="evidence" value="ECO:0007669"/>
    <property type="project" value="TreeGrafter"/>
</dbReference>
<reference evidence="4" key="1">
    <citation type="submission" date="2017-05" db="EMBL/GenBank/DDBJ databases">
        <title>The Genome Sequence of Enterococcus sp. 9D6_DIV0238.</title>
        <authorList>
            <consortium name="The Broad Institute Genomics Platform"/>
            <consortium name="The Broad Institute Genomic Center for Infectious Diseases"/>
            <person name="Earl A."/>
            <person name="Manson A."/>
            <person name="Schwartman J."/>
            <person name="Gilmore M."/>
            <person name="Abouelleil A."/>
            <person name="Cao P."/>
            <person name="Chapman S."/>
            <person name="Cusick C."/>
            <person name="Shea T."/>
            <person name="Young S."/>
            <person name="Neafsey D."/>
            <person name="Nusbaum C."/>
            <person name="Birren B."/>
        </authorList>
    </citation>
    <scope>NUCLEOTIDE SEQUENCE [LARGE SCALE GENOMIC DNA]</scope>
    <source>
        <strain evidence="4">9D6_DIV0238</strain>
    </source>
</reference>
<dbReference type="Pfam" id="PF01156">
    <property type="entry name" value="IU_nuc_hydro"/>
    <property type="match status" value="1"/>
</dbReference>
<protein>
    <submittedName>
        <fullName evidence="5">Pyrimidine-specific ribonucleoside hydrolase</fullName>
    </submittedName>
</protein>
<keyword evidence="1 5" id="KW-0378">Hydrolase</keyword>
<dbReference type="EMBL" id="CP147246">
    <property type="protein sequence ID" value="WYJ95560.1"/>
    <property type="molecule type" value="Genomic_DNA"/>
</dbReference>
<evidence type="ECO:0000256" key="1">
    <source>
        <dbReference type="ARBA" id="ARBA00022801"/>
    </source>
</evidence>
<dbReference type="EMBL" id="NIBQ01000001">
    <property type="protein sequence ID" value="OUZ35041.1"/>
    <property type="molecule type" value="Genomic_DNA"/>
</dbReference>
<dbReference type="InterPro" id="IPR023186">
    <property type="entry name" value="IUNH"/>
</dbReference>
<keyword evidence="2" id="KW-0326">Glycosidase</keyword>
<dbReference type="InterPro" id="IPR001910">
    <property type="entry name" value="Inosine/uridine_hydrolase_dom"/>
</dbReference>
<name>A0A200JDW2_9ENTE</name>
<dbReference type="PANTHER" id="PTHR12304">
    <property type="entry name" value="INOSINE-URIDINE PREFERRING NUCLEOSIDE HYDROLASE"/>
    <property type="match status" value="1"/>
</dbReference>
<dbReference type="SUPFAM" id="SSF53590">
    <property type="entry name" value="Nucleoside hydrolase"/>
    <property type="match status" value="1"/>
</dbReference>